<accession>A0AAV2I9H8</accession>
<feature type="non-terminal residue" evidence="2">
    <location>
        <position position="124"/>
    </location>
</feature>
<feature type="compositionally biased region" description="Basic and acidic residues" evidence="1">
    <location>
        <begin position="65"/>
        <end position="76"/>
    </location>
</feature>
<feature type="non-terminal residue" evidence="2">
    <location>
        <position position="1"/>
    </location>
</feature>
<keyword evidence="3" id="KW-1185">Reference proteome</keyword>
<dbReference type="AlphaFoldDB" id="A0AAV2I9H8"/>
<dbReference type="Proteomes" id="UP001497497">
    <property type="component" value="Unassembled WGS sequence"/>
</dbReference>
<name>A0AAV2I9H8_LYMST</name>
<dbReference type="EMBL" id="CAXITT010000476">
    <property type="protein sequence ID" value="CAL1542221.1"/>
    <property type="molecule type" value="Genomic_DNA"/>
</dbReference>
<feature type="region of interest" description="Disordered" evidence="1">
    <location>
        <begin position="65"/>
        <end position="124"/>
    </location>
</feature>
<evidence type="ECO:0000313" key="2">
    <source>
        <dbReference type="EMBL" id="CAL1542221.1"/>
    </source>
</evidence>
<feature type="compositionally biased region" description="Polar residues" evidence="1">
    <location>
        <begin position="114"/>
        <end position="124"/>
    </location>
</feature>
<sequence>NTVSLFLDDIRNWLKDRNLPAVQIVDQDKFRAVSSNATLRLRKAKVLQHQVTEISAYFSSQLKKAEKERERRRDEQAFNGVDPHETLSSLFDDLSRPSSPELVASPHHPEACPRTSSVDDNGGG</sequence>
<proteinExistence type="predicted"/>
<gene>
    <name evidence="2" type="ORF">GSLYS_00015819001</name>
</gene>
<comment type="caution">
    <text evidence="2">The sequence shown here is derived from an EMBL/GenBank/DDBJ whole genome shotgun (WGS) entry which is preliminary data.</text>
</comment>
<evidence type="ECO:0000256" key="1">
    <source>
        <dbReference type="SAM" id="MobiDB-lite"/>
    </source>
</evidence>
<organism evidence="2 3">
    <name type="scientific">Lymnaea stagnalis</name>
    <name type="common">Great pond snail</name>
    <name type="synonym">Helix stagnalis</name>
    <dbReference type="NCBI Taxonomy" id="6523"/>
    <lineage>
        <taxon>Eukaryota</taxon>
        <taxon>Metazoa</taxon>
        <taxon>Spiralia</taxon>
        <taxon>Lophotrochozoa</taxon>
        <taxon>Mollusca</taxon>
        <taxon>Gastropoda</taxon>
        <taxon>Heterobranchia</taxon>
        <taxon>Euthyneura</taxon>
        <taxon>Panpulmonata</taxon>
        <taxon>Hygrophila</taxon>
        <taxon>Lymnaeoidea</taxon>
        <taxon>Lymnaeidae</taxon>
        <taxon>Lymnaea</taxon>
    </lineage>
</organism>
<evidence type="ECO:0000313" key="3">
    <source>
        <dbReference type="Proteomes" id="UP001497497"/>
    </source>
</evidence>
<protein>
    <submittedName>
        <fullName evidence="2">Uncharacterized protein</fullName>
    </submittedName>
</protein>
<reference evidence="2 3" key="1">
    <citation type="submission" date="2024-04" db="EMBL/GenBank/DDBJ databases">
        <authorList>
            <consortium name="Genoscope - CEA"/>
            <person name="William W."/>
        </authorList>
    </citation>
    <scope>NUCLEOTIDE SEQUENCE [LARGE SCALE GENOMIC DNA]</scope>
</reference>